<accession>A0A7D6F1C9</accession>
<keyword evidence="1" id="KW-1133">Transmembrane helix</keyword>
<dbReference type="PANTHER" id="PTHR34351">
    <property type="entry name" value="SLR1927 PROTEIN-RELATED"/>
    <property type="match status" value="1"/>
</dbReference>
<feature type="transmembrane region" description="Helical" evidence="1">
    <location>
        <begin position="20"/>
        <end position="37"/>
    </location>
</feature>
<feature type="transmembrane region" description="Helical" evidence="1">
    <location>
        <begin position="43"/>
        <end position="61"/>
    </location>
</feature>
<name>A0A7D6F1C9_9CYAN</name>
<dbReference type="AlphaFoldDB" id="A0A7D6F1C9"/>
<dbReference type="Proteomes" id="UP000261812">
    <property type="component" value="Chromosome"/>
</dbReference>
<dbReference type="EMBL" id="CP032152">
    <property type="protein sequence ID" value="QLL29261.1"/>
    <property type="molecule type" value="Genomic_DNA"/>
</dbReference>
<sequence>MRKLRRLNQFLEERWVTPAYAGLLLLGMNLFLFAAAINSMAGWLYVITGIIFGLLLVAAILPPRYLRGLVLERAKVEPVHAGDRLRLTVFLSNATQTPRHNLQVIDPVPRGLWSATQRESPQQAIERLPPQETITWQYDLIPPRRGIYEWQQLRLRTAAPLGLFWCQRSFRVPQQVVVYPQVLQLQQCPLLDQLGQEISQEWRDRRHHLHVAQEGITRALRPYRWGDPLRLVHWRTSARYGELRVREFDTFSGGNAVTVALDTRPHWREEDFEQAVIAAASLYLYSLQQQIPVQFWSPATGMLHGQPTVLRALAAIAPCDRSAEYPIDSLVWLTSQWPSPQPLPAGSVTVLWGEPPPRQQGAILWIDRDRPLGSQLQTAVSYPLP</sequence>
<reference evidence="3" key="1">
    <citation type="submission" date="2018-09" db="EMBL/GenBank/DDBJ databases">
        <title>Complete genome sequence of thermophilic cyanobacteria strain Thermosynechococcus elongatus PKUAC-SCTE542.</title>
        <authorList>
            <person name="Liang Y."/>
            <person name="Tang J."/>
            <person name="Daroch M."/>
        </authorList>
    </citation>
    <scope>NUCLEOTIDE SEQUENCE [LARGE SCALE GENOMIC DNA]</scope>
    <source>
        <strain evidence="3">E542</strain>
    </source>
</reference>
<evidence type="ECO:0000313" key="3">
    <source>
        <dbReference type="Proteomes" id="UP000261812"/>
    </source>
</evidence>
<proteinExistence type="predicted"/>
<keyword evidence="3" id="KW-1185">Reference proteome</keyword>
<evidence type="ECO:0000313" key="2">
    <source>
        <dbReference type="EMBL" id="QLL29261.1"/>
    </source>
</evidence>
<keyword evidence="1" id="KW-0472">Membrane</keyword>
<gene>
    <name evidence="2" type="ORF">D3A95_08210</name>
</gene>
<protein>
    <submittedName>
        <fullName evidence="2">DUF58 domain-containing protein</fullName>
    </submittedName>
</protein>
<organism evidence="2 3">
    <name type="scientific">Thermosynechococcus sichuanensis E542</name>
    <dbReference type="NCBI Taxonomy" id="2016101"/>
    <lineage>
        <taxon>Bacteria</taxon>
        <taxon>Bacillati</taxon>
        <taxon>Cyanobacteriota</taxon>
        <taxon>Cyanophyceae</taxon>
        <taxon>Acaryochloridales</taxon>
        <taxon>Thermosynechococcaceae</taxon>
        <taxon>Thermosynechococcus</taxon>
        <taxon>Thermosynechococcus sichuanensis</taxon>
    </lineage>
</organism>
<dbReference type="RefSeq" id="WP_181494561.1">
    <property type="nucleotide sequence ID" value="NZ_CP032152.1"/>
</dbReference>
<dbReference type="PANTHER" id="PTHR34351:SF1">
    <property type="entry name" value="SLR1927 PROTEIN"/>
    <property type="match status" value="1"/>
</dbReference>
<keyword evidence="1" id="KW-0812">Transmembrane</keyword>
<dbReference type="KEGG" id="tsq:D3A95_08210"/>
<evidence type="ECO:0000256" key="1">
    <source>
        <dbReference type="SAM" id="Phobius"/>
    </source>
</evidence>